<feature type="compositionally biased region" description="Acidic residues" evidence="1">
    <location>
        <begin position="120"/>
        <end position="133"/>
    </location>
</feature>
<feature type="region of interest" description="Disordered" evidence="1">
    <location>
        <begin position="111"/>
        <end position="133"/>
    </location>
</feature>
<dbReference type="InterPro" id="IPR036047">
    <property type="entry name" value="F-box-like_dom_sf"/>
</dbReference>
<evidence type="ECO:0000313" key="3">
    <source>
        <dbReference type="EMBL" id="KAE8391554.1"/>
    </source>
</evidence>
<dbReference type="AlphaFoldDB" id="A0A5N7CBR6"/>
<feature type="domain" description="F-box" evidence="2">
    <location>
        <begin position="407"/>
        <end position="451"/>
    </location>
</feature>
<evidence type="ECO:0000256" key="1">
    <source>
        <dbReference type="SAM" id="MobiDB-lite"/>
    </source>
</evidence>
<protein>
    <recommendedName>
        <fullName evidence="2">F-box domain-containing protein</fullName>
    </recommendedName>
</protein>
<reference evidence="3" key="1">
    <citation type="submission" date="2019-04" db="EMBL/GenBank/DDBJ databases">
        <title>Friends and foes A comparative genomics studyof 23 Aspergillus species from section Flavi.</title>
        <authorList>
            <consortium name="DOE Joint Genome Institute"/>
            <person name="Kjaerbolling I."/>
            <person name="Vesth T."/>
            <person name="Frisvad J.C."/>
            <person name="Nybo J.L."/>
            <person name="Theobald S."/>
            <person name="Kildgaard S."/>
            <person name="Isbrandt T."/>
            <person name="Kuo A."/>
            <person name="Sato A."/>
            <person name="Lyhne E.K."/>
            <person name="Kogle M.E."/>
            <person name="Wiebenga A."/>
            <person name="Kun R.S."/>
            <person name="Lubbers R.J."/>
            <person name="Makela M.R."/>
            <person name="Barry K."/>
            <person name="Chovatia M."/>
            <person name="Clum A."/>
            <person name="Daum C."/>
            <person name="Haridas S."/>
            <person name="He G."/>
            <person name="LaButti K."/>
            <person name="Lipzen A."/>
            <person name="Mondo S."/>
            <person name="Riley R."/>
            <person name="Salamov A."/>
            <person name="Simmons B.A."/>
            <person name="Magnuson J.K."/>
            <person name="Henrissat B."/>
            <person name="Mortensen U.H."/>
            <person name="Larsen T.O."/>
            <person name="Devries R.P."/>
            <person name="Grigoriev I.V."/>
            <person name="Machida M."/>
            <person name="Baker S.E."/>
            <person name="Andersen M.R."/>
        </authorList>
    </citation>
    <scope>NUCLEOTIDE SEQUENCE [LARGE SCALE GENOMIC DNA]</scope>
    <source>
        <strain evidence="3">IBT 14317</strain>
    </source>
</reference>
<proteinExistence type="predicted"/>
<dbReference type="OrthoDB" id="6612291at2759"/>
<name>A0A5N7CBR6_PETAA</name>
<dbReference type="EMBL" id="ML735244">
    <property type="protein sequence ID" value="KAE8391554.1"/>
    <property type="molecule type" value="Genomic_DNA"/>
</dbReference>
<dbReference type="Proteomes" id="UP000326877">
    <property type="component" value="Unassembled WGS sequence"/>
</dbReference>
<dbReference type="SUPFAM" id="SSF81383">
    <property type="entry name" value="F-box domain"/>
    <property type="match status" value="1"/>
</dbReference>
<dbReference type="InterPro" id="IPR001810">
    <property type="entry name" value="F-box_dom"/>
</dbReference>
<organism evidence="3">
    <name type="scientific">Petromyces alliaceus</name>
    <name type="common">Aspergillus alliaceus</name>
    <dbReference type="NCBI Taxonomy" id="209559"/>
    <lineage>
        <taxon>Eukaryota</taxon>
        <taxon>Fungi</taxon>
        <taxon>Dikarya</taxon>
        <taxon>Ascomycota</taxon>
        <taxon>Pezizomycotina</taxon>
        <taxon>Eurotiomycetes</taxon>
        <taxon>Eurotiomycetidae</taxon>
        <taxon>Eurotiales</taxon>
        <taxon>Aspergillaceae</taxon>
        <taxon>Aspergillus</taxon>
        <taxon>Aspergillus subgen. Circumdati</taxon>
    </lineage>
</organism>
<gene>
    <name evidence="3" type="ORF">BDV23DRAFT_171522</name>
</gene>
<accession>A0A5N7CBR6</accession>
<dbReference type="PROSITE" id="PS50181">
    <property type="entry name" value="FBOX"/>
    <property type="match status" value="1"/>
</dbReference>
<sequence length="573" mass="66431">MERRKRLNISRILGCNLEEPTIVIYCHLCGVSFNIARSRRVDEPFTAAWDYTGNHLGADDEILWEDCAEKGCSYAVLPGNNEQDDDLVNDPDYLPREETMHEPYEYVSDYESTDDKMLEEPEEDTTEENDEDNIENQWYSDWLSSFPPPEEASGEPIWTLDTAPKNHIILPVPENGEVPESSVWEPVEHIAGPDCSEVNAYSGRKISLEEMRGCRTAQCLIHKGSCGRWQPDGLEQDWERSGDFFLSGLCDGMPSRDMGGPTVFPPRGGIDGPRVENIVWDNYEDPTVYSIPFHPWCFDIYSRQAKCHFNHLNLNGLMKWRNTESTFEDFHEFPRWGEVMCAQEQFWSHNAGCEFLVANPLYIPKLPSILLAAVKDNNDFSPQNGAFDLHQTTERDAMLLDLMQCSTDPLLALPREIRLMIVKSLGSRDIANLRLASRAFQQLPVSVWYRLIREEMPWLWEAWDESECVHTPSLWTAVTADEVEMIYKIREHQIKVVTEEYQTGELDPNVIDEMVRWPPAVPHQIKLPRAKTNWYEVYTEIKRNWGELKGLKNRMRIWEDVEEIIGRIKKYQT</sequence>
<evidence type="ECO:0000259" key="2">
    <source>
        <dbReference type="PROSITE" id="PS50181"/>
    </source>
</evidence>